<protein>
    <submittedName>
        <fullName evidence="1">Uncharacterized protein</fullName>
    </submittedName>
</protein>
<keyword evidence="2" id="KW-1185">Reference proteome</keyword>
<dbReference type="EMBL" id="JAWDJW010003790">
    <property type="protein sequence ID" value="KAK3076597.1"/>
    <property type="molecule type" value="Genomic_DNA"/>
</dbReference>
<proteinExistence type="predicted"/>
<evidence type="ECO:0000313" key="1">
    <source>
        <dbReference type="EMBL" id="KAK3076597.1"/>
    </source>
</evidence>
<name>A0ACC3DJ41_9PEZI</name>
<dbReference type="Proteomes" id="UP001186974">
    <property type="component" value="Unassembled WGS sequence"/>
</dbReference>
<accession>A0ACC3DJ41</accession>
<evidence type="ECO:0000313" key="2">
    <source>
        <dbReference type="Proteomes" id="UP001186974"/>
    </source>
</evidence>
<sequence>LNLIERLSAREVVTPTEYEAALEIREKAHLQKGYQPQGSVFAVPKGAFYLTNIDDKYRRFYDTKA</sequence>
<organism evidence="1 2">
    <name type="scientific">Coniosporium uncinatum</name>
    <dbReference type="NCBI Taxonomy" id="93489"/>
    <lineage>
        <taxon>Eukaryota</taxon>
        <taxon>Fungi</taxon>
        <taxon>Dikarya</taxon>
        <taxon>Ascomycota</taxon>
        <taxon>Pezizomycotina</taxon>
        <taxon>Dothideomycetes</taxon>
        <taxon>Dothideomycetes incertae sedis</taxon>
        <taxon>Coniosporium</taxon>
    </lineage>
</organism>
<feature type="non-terminal residue" evidence="1">
    <location>
        <position position="1"/>
    </location>
</feature>
<gene>
    <name evidence="1" type="ORF">LTS18_012584</name>
</gene>
<reference evidence="1" key="1">
    <citation type="submission" date="2024-09" db="EMBL/GenBank/DDBJ databases">
        <title>Black Yeasts Isolated from many extreme environments.</title>
        <authorList>
            <person name="Coleine C."/>
            <person name="Stajich J.E."/>
            <person name="Selbmann L."/>
        </authorList>
    </citation>
    <scope>NUCLEOTIDE SEQUENCE</scope>
    <source>
        <strain evidence="1">CCFEE 5737</strain>
    </source>
</reference>
<comment type="caution">
    <text evidence="1">The sequence shown here is derived from an EMBL/GenBank/DDBJ whole genome shotgun (WGS) entry which is preliminary data.</text>
</comment>